<reference evidence="1 2" key="1">
    <citation type="submission" date="2012-06" db="EMBL/GenBank/DDBJ databases">
        <title>Draft Genome Sequence of Lactobacillus hominis Strain CRBIP 24.179T, isolated from human intestine.</title>
        <authorList>
            <person name="Cousin S."/>
            <person name="Ma L."/>
            <person name="Bizet C."/>
            <person name="Loux V."/>
            <person name="Bouchier C."/>
            <person name="Clermont D."/>
            <person name="Creno S."/>
        </authorList>
    </citation>
    <scope>NUCLEOTIDE SEQUENCE [LARGE SCALE GENOMIC DNA]</scope>
    <source>
        <strain evidence="2">CRBIP 24.179T</strain>
    </source>
</reference>
<sequence>MRNFASYYQLLNRDDYPVALMITGLPENVSELQN</sequence>
<dbReference type="AlphaFoldDB" id="I7L9T0"/>
<dbReference type="EMBL" id="CAKE01000005">
    <property type="protein sequence ID" value="CCI81654.1"/>
    <property type="molecule type" value="Genomic_DNA"/>
</dbReference>
<comment type="caution">
    <text evidence="1">The sequence shown here is derived from an EMBL/GenBank/DDBJ whole genome shotgun (WGS) entry which is preliminary data.</text>
</comment>
<protein>
    <submittedName>
        <fullName evidence="1">Uncharacterized protein</fullName>
    </submittedName>
</protein>
<gene>
    <name evidence="1" type="ORF">BN55_09620</name>
</gene>
<evidence type="ECO:0000313" key="1">
    <source>
        <dbReference type="EMBL" id="CCI81654.1"/>
    </source>
</evidence>
<evidence type="ECO:0000313" key="2">
    <source>
        <dbReference type="Proteomes" id="UP000009320"/>
    </source>
</evidence>
<organism evidence="1 2">
    <name type="scientific">Lactobacillus hominis DSM 23910 = CRBIP 24.179</name>
    <dbReference type="NCBI Taxonomy" id="1423758"/>
    <lineage>
        <taxon>Bacteria</taxon>
        <taxon>Bacillati</taxon>
        <taxon>Bacillota</taxon>
        <taxon>Bacilli</taxon>
        <taxon>Lactobacillales</taxon>
        <taxon>Lactobacillaceae</taxon>
        <taxon>Lactobacillus</taxon>
    </lineage>
</organism>
<proteinExistence type="predicted"/>
<keyword evidence="2" id="KW-1185">Reference proteome</keyword>
<name>I7L9T0_9LACO</name>
<accession>I7L9T0</accession>
<dbReference type="Proteomes" id="UP000009320">
    <property type="component" value="Unassembled WGS sequence"/>
</dbReference>